<keyword evidence="4" id="KW-1185">Reference proteome</keyword>
<sequence length="213" mass="22688">MPEYEAEDALPPSARWYGTPAPPPRRRLPRWLSRTLLASLAVAVAAGVISAAVTVVLRTTSPEPDTRTVHDTLAGVRYPLPAGWSEGAMAPVTAFTSVASDGGGAMLMTRATPADRGRPIRETAVELTELYSRLLLHGDKVDVVDDREITVGGRPAHSRALRAEYKDVVNRPAYLRVVVIDRGGSTVVVAALSQPDDPAARADIDAMITGMAV</sequence>
<accession>A0A840PKM7</accession>
<feature type="transmembrane region" description="Helical" evidence="2">
    <location>
        <begin position="35"/>
        <end position="57"/>
    </location>
</feature>
<dbReference type="EMBL" id="JACHGN010000022">
    <property type="protein sequence ID" value="MBB5138160.1"/>
    <property type="molecule type" value="Genomic_DNA"/>
</dbReference>
<keyword evidence="2" id="KW-1133">Transmembrane helix</keyword>
<feature type="region of interest" description="Disordered" evidence="1">
    <location>
        <begin position="1"/>
        <end position="22"/>
    </location>
</feature>
<evidence type="ECO:0000256" key="2">
    <source>
        <dbReference type="SAM" id="Phobius"/>
    </source>
</evidence>
<dbReference type="Proteomes" id="UP000578449">
    <property type="component" value="Unassembled WGS sequence"/>
</dbReference>
<name>A0A840PKM7_9ACTN</name>
<comment type="caution">
    <text evidence="3">The sequence shown here is derived from an EMBL/GenBank/DDBJ whole genome shotgun (WGS) entry which is preliminary data.</text>
</comment>
<reference evidence="3 4" key="1">
    <citation type="submission" date="2020-08" db="EMBL/GenBank/DDBJ databases">
        <title>Genomic Encyclopedia of Type Strains, Phase IV (KMG-IV): sequencing the most valuable type-strain genomes for metagenomic binning, comparative biology and taxonomic classification.</title>
        <authorList>
            <person name="Goeker M."/>
        </authorList>
    </citation>
    <scope>NUCLEOTIDE SEQUENCE [LARGE SCALE GENOMIC DNA]</scope>
    <source>
        <strain evidence="3 4">DSM 45615</strain>
    </source>
</reference>
<organism evidence="3 4">
    <name type="scientific">Thermocatellispora tengchongensis</name>
    <dbReference type="NCBI Taxonomy" id="1073253"/>
    <lineage>
        <taxon>Bacteria</taxon>
        <taxon>Bacillati</taxon>
        <taxon>Actinomycetota</taxon>
        <taxon>Actinomycetes</taxon>
        <taxon>Streptosporangiales</taxon>
        <taxon>Streptosporangiaceae</taxon>
        <taxon>Thermocatellispora</taxon>
    </lineage>
</organism>
<keyword evidence="2" id="KW-0472">Membrane</keyword>
<evidence type="ECO:0000256" key="1">
    <source>
        <dbReference type="SAM" id="MobiDB-lite"/>
    </source>
</evidence>
<dbReference type="RefSeq" id="WP_185055046.1">
    <property type="nucleotide sequence ID" value="NZ_BAABIX010000018.1"/>
</dbReference>
<protein>
    <submittedName>
        <fullName evidence="3">Uncharacterized protein</fullName>
    </submittedName>
</protein>
<dbReference type="AlphaFoldDB" id="A0A840PKM7"/>
<gene>
    <name evidence="3" type="ORF">HNP84_007913</name>
</gene>
<evidence type="ECO:0000313" key="4">
    <source>
        <dbReference type="Proteomes" id="UP000578449"/>
    </source>
</evidence>
<proteinExistence type="predicted"/>
<keyword evidence="2" id="KW-0812">Transmembrane</keyword>
<evidence type="ECO:0000313" key="3">
    <source>
        <dbReference type="EMBL" id="MBB5138160.1"/>
    </source>
</evidence>